<dbReference type="InterPro" id="IPR013783">
    <property type="entry name" value="Ig-like_fold"/>
</dbReference>
<evidence type="ECO:0000313" key="1">
    <source>
        <dbReference type="EMBL" id="HGE78103.1"/>
    </source>
</evidence>
<comment type="caution">
    <text evidence="1">The sequence shown here is derived from an EMBL/GenBank/DDBJ whole genome shotgun (WGS) entry which is preliminary data.</text>
</comment>
<organism evidence="1">
    <name type="scientific">candidate division WOR-3 bacterium</name>
    <dbReference type="NCBI Taxonomy" id="2052148"/>
    <lineage>
        <taxon>Bacteria</taxon>
        <taxon>Bacteria division WOR-3</taxon>
    </lineage>
</organism>
<dbReference type="AlphaFoldDB" id="A0A7V3VTZ1"/>
<name>A0A7V3VTZ1_UNCW3</name>
<reference evidence="1" key="1">
    <citation type="journal article" date="2020" name="mSystems">
        <title>Genome- and Community-Level Interaction Insights into Carbon Utilization and Element Cycling Functions of Hydrothermarchaeota in Hydrothermal Sediment.</title>
        <authorList>
            <person name="Zhou Z."/>
            <person name="Liu Y."/>
            <person name="Xu W."/>
            <person name="Pan J."/>
            <person name="Luo Z.H."/>
            <person name="Li M."/>
        </authorList>
    </citation>
    <scope>NUCLEOTIDE SEQUENCE [LARGE SCALE GENOMIC DNA]</scope>
    <source>
        <strain evidence="1">SpSt-961</strain>
    </source>
</reference>
<evidence type="ECO:0008006" key="2">
    <source>
        <dbReference type="Google" id="ProtNLM"/>
    </source>
</evidence>
<dbReference type="EMBL" id="DTOZ01000096">
    <property type="protein sequence ID" value="HGE78103.1"/>
    <property type="molecule type" value="Genomic_DNA"/>
</dbReference>
<gene>
    <name evidence="1" type="ORF">ENX68_03770</name>
</gene>
<accession>A0A7V3VTZ1</accession>
<sequence length="150" mass="18135">MIKGEKRLMKRWRHYIFILATALFFFFTQNPGCKNPNEYQPTFDSLYHPPPAPELISPSNDTSIWYQAPFPHEVILKWSYVEGAEYYQLQFSNDSMSLPDARMINAYVCSTTIELNRNGYYFWHVRAYNRKWTWYTEWSKIWHFGVFYSP</sequence>
<protein>
    <recommendedName>
        <fullName evidence="2">Fibronectin type-III domain-containing protein</fullName>
    </recommendedName>
</protein>
<proteinExistence type="predicted"/>
<dbReference type="Gene3D" id="2.60.40.10">
    <property type="entry name" value="Immunoglobulins"/>
    <property type="match status" value="1"/>
</dbReference>